<keyword evidence="2" id="KW-1185">Reference proteome</keyword>
<name>A0AAD3H123_9STRA</name>
<dbReference type="AlphaFoldDB" id="A0AAD3H123"/>
<proteinExistence type="predicted"/>
<sequence length="418" mass="48620">MIKIIPRTIKSNRRSRKRSVITALLAVIGFIAFCSTIDFLNARSLANTRGSMKFQFTEETLRQAQDFQKHGQQFESTIATAFFQFKDSKHDIQEYLDWAKNSLCITDAMVIFTNVPEKLAPLREHAKDRTVIVPMEIEDVQIGNDIHLTDEQWGMQNPGHRINTNLYRVWAGKSWLTTQAVELNPFRSDVYHWMDIGHFRDGDYFCGETVVRHPEIVPEDQMMMFMIRGVPPHNIDDPEPVVTIIPLIPGGWIAGRAHVWPKFLERFEETVAMYILIGQSIYEDQALLQTTCKNNKGLCALVRRDNYVGYVDESERIEECYGVPRCKNNAGWIKGGNEFFSMKFYFWHGGNFKFWDPARGYPSEDEDFKLYHPFADWEEGTEVKEKTVLFGEVEDKHQEKKRKHSSIVSLILRVFPFL</sequence>
<dbReference type="Proteomes" id="UP001054902">
    <property type="component" value="Unassembled WGS sequence"/>
</dbReference>
<evidence type="ECO:0000313" key="1">
    <source>
        <dbReference type="EMBL" id="GFH46366.1"/>
    </source>
</evidence>
<organism evidence="1 2">
    <name type="scientific">Chaetoceros tenuissimus</name>
    <dbReference type="NCBI Taxonomy" id="426638"/>
    <lineage>
        <taxon>Eukaryota</taxon>
        <taxon>Sar</taxon>
        <taxon>Stramenopiles</taxon>
        <taxon>Ochrophyta</taxon>
        <taxon>Bacillariophyta</taxon>
        <taxon>Coscinodiscophyceae</taxon>
        <taxon>Chaetocerotophycidae</taxon>
        <taxon>Chaetocerotales</taxon>
        <taxon>Chaetocerotaceae</taxon>
        <taxon>Chaetoceros</taxon>
    </lineage>
</organism>
<accession>A0AAD3H123</accession>
<protein>
    <submittedName>
        <fullName evidence="1">Uncharacterized protein</fullName>
    </submittedName>
</protein>
<gene>
    <name evidence="1" type="ORF">CTEN210_02840</name>
</gene>
<comment type="caution">
    <text evidence="1">The sequence shown here is derived from an EMBL/GenBank/DDBJ whole genome shotgun (WGS) entry which is preliminary data.</text>
</comment>
<reference evidence="1 2" key="1">
    <citation type="journal article" date="2021" name="Sci. Rep.">
        <title>The genome of the diatom Chaetoceros tenuissimus carries an ancient integrated fragment of an extant virus.</title>
        <authorList>
            <person name="Hongo Y."/>
            <person name="Kimura K."/>
            <person name="Takaki Y."/>
            <person name="Yoshida Y."/>
            <person name="Baba S."/>
            <person name="Kobayashi G."/>
            <person name="Nagasaki K."/>
            <person name="Hano T."/>
            <person name="Tomaru Y."/>
        </authorList>
    </citation>
    <scope>NUCLEOTIDE SEQUENCE [LARGE SCALE GENOMIC DNA]</scope>
    <source>
        <strain evidence="1 2">NIES-3715</strain>
    </source>
</reference>
<dbReference type="EMBL" id="BLLK01000022">
    <property type="protein sequence ID" value="GFH46366.1"/>
    <property type="molecule type" value="Genomic_DNA"/>
</dbReference>
<evidence type="ECO:0000313" key="2">
    <source>
        <dbReference type="Proteomes" id="UP001054902"/>
    </source>
</evidence>